<dbReference type="Proteomes" id="UP000284379">
    <property type="component" value="Unassembled WGS sequence"/>
</dbReference>
<accession>A0A413VTY7</accession>
<keyword evidence="1" id="KW-0472">Membrane</keyword>
<evidence type="ECO:0000313" key="2">
    <source>
        <dbReference type="EMBL" id="RHB36992.1"/>
    </source>
</evidence>
<evidence type="ECO:0000256" key="1">
    <source>
        <dbReference type="SAM" id="Phobius"/>
    </source>
</evidence>
<comment type="caution">
    <text evidence="2">The sequence shown here is derived from an EMBL/GenBank/DDBJ whole genome shotgun (WGS) entry which is preliminary data.</text>
</comment>
<protein>
    <submittedName>
        <fullName evidence="2">Uncharacterized protein</fullName>
    </submittedName>
</protein>
<feature type="transmembrane region" description="Helical" evidence="1">
    <location>
        <begin position="16"/>
        <end position="35"/>
    </location>
</feature>
<keyword evidence="1" id="KW-1133">Transmembrane helix</keyword>
<sequence>MRSSKMQNIANKQSDIHLLFLFILIIINFVIKYNMDAHLNIDTIKENRNFKGITQEDTKELIDTLYAFSVLSYEAYTKKNTQYGEF</sequence>
<dbReference type="EMBL" id="QSGO01000003">
    <property type="protein sequence ID" value="RHB36992.1"/>
    <property type="molecule type" value="Genomic_DNA"/>
</dbReference>
<evidence type="ECO:0000313" key="3">
    <source>
        <dbReference type="Proteomes" id="UP000284379"/>
    </source>
</evidence>
<proteinExistence type="predicted"/>
<organism evidence="2 3">
    <name type="scientific">Bacteroides nordii</name>
    <dbReference type="NCBI Taxonomy" id="291645"/>
    <lineage>
        <taxon>Bacteria</taxon>
        <taxon>Pseudomonadati</taxon>
        <taxon>Bacteroidota</taxon>
        <taxon>Bacteroidia</taxon>
        <taxon>Bacteroidales</taxon>
        <taxon>Bacteroidaceae</taxon>
        <taxon>Bacteroides</taxon>
    </lineage>
</organism>
<keyword evidence="1" id="KW-0812">Transmembrane</keyword>
<dbReference type="AlphaFoldDB" id="A0A413VTY7"/>
<name>A0A413VTY7_9BACE</name>
<gene>
    <name evidence="2" type="ORF">DW888_05405</name>
</gene>
<reference evidence="2 3" key="1">
    <citation type="submission" date="2018-08" db="EMBL/GenBank/DDBJ databases">
        <title>A genome reference for cultivated species of the human gut microbiota.</title>
        <authorList>
            <person name="Zou Y."/>
            <person name="Xue W."/>
            <person name="Luo G."/>
        </authorList>
    </citation>
    <scope>NUCLEOTIDE SEQUENCE [LARGE SCALE GENOMIC DNA]</scope>
    <source>
        <strain evidence="2 3">AM40-30BH</strain>
    </source>
</reference>